<feature type="compositionally biased region" description="Polar residues" evidence="1">
    <location>
        <begin position="552"/>
        <end position="563"/>
    </location>
</feature>
<feature type="compositionally biased region" description="Polar residues" evidence="1">
    <location>
        <begin position="289"/>
        <end position="303"/>
    </location>
</feature>
<feature type="region of interest" description="Disordered" evidence="1">
    <location>
        <begin position="323"/>
        <end position="351"/>
    </location>
</feature>
<feature type="compositionally biased region" description="Polar residues" evidence="1">
    <location>
        <begin position="383"/>
        <end position="399"/>
    </location>
</feature>
<dbReference type="EMBL" id="JH795869">
    <property type="protein sequence ID" value="EJT99520.1"/>
    <property type="molecule type" value="Genomic_DNA"/>
</dbReference>
<protein>
    <submittedName>
        <fullName evidence="2">Uncharacterized protein</fullName>
    </submittedName>
</protein>
<evidence type="ECO:0000256" key="1">
    <source>
        <dbReference type="SAM" id="MobiDB-lite"/>
    </source>
</evidence>
<feature type="region of interest" description="Disordered" evidence="1">
    <location>
        <begin position="412"/>
        <end position="438"/>
    </location>
</feature>
<feature type="region of interest" description="Disordered" evidence="1">
    <location>
        <begin position="119"/>
        <end position="311"/>
    </location>
</feature>
<feature type="region of interest" description="Disordered" evidence="1">
    <location>
        <begin position="703"/>
        <end position="723"/>
    </location>
</feature>
<dbReference type="AlphaFoldDB" id="M5FR38"/>
<gene>
    <name evidence="2" type="ORF">DACRYDRAFT_117752</name>
</gene>
<dbReference type="RefSeq" id="XP_040626418.1">
    <property type="nucleotide sequence ID" value="XM_040770447.1"/>
</dbReference>
<evidence type="ECO:0000313" key="3">
    <source>
        <dbReference type="Proteomes" id="UP000030653"/>
    </source>
</evidence>
<dbReference type="GeneID" id="63685509"/>
<dbReference type="Proteomes" id="UP000030653">
    <property type="component" value="Unassembled WGS sequence"/>
</dbReference>
<keyword evidence="3" id="KW-1185">Reference proteome</keyword>
<accession>M5FR38</accession>
<feature type="compositionally biased region" description="Low complexity" evidence="1">
    <location>
        <begin position="364"/>
        <end position="376"/>
    </location>
</feature>
<feature type="compositionally biased region" description="Polar residues" evidence="1">
    <location>
        <begin position="265"/>
        <end position="279"/>
    </location>
</feature>
<evidence type="ECO:0000313" key="2">
    <source>
        <dbReference type="EMBL" id="EJT99520.1"/>
    </source>
</evidence>
<sequence>MAPDSNDYSNQKLDKDGLFHVDVRQPDGATMSFTVPLNDVLGISDRQVVTGQTGFFTSNLINDPHLDPKDPWKLRYNARSEPGKNDWQNNAFDLLPILDFDNDSVAIHQEIRLHGKPLSTFTTTTANDPVTSDEPKDASGTKAEESSAGDQAATAHESAAADAHASAEAVAQESAAATAHESADVNAHASESATAQQAASATAQQSASWDAHASAGTTAQNAAGATAQQSAGWNAHASESATAQQGAGATAQQSAGWDAHASAGATAQNSAGATAQQSAGWDAHASEGATAQQSVGATAQQSAGWDAHASAGATAQNSVGATAQQSAGWDAHASEGVTAQQGAGVTAQQSAGWDAHASAGATAQNAAGATAQQSAGWDAHTSEGATAQQGASVTAQQSAGWDAHASAGATAQNSVGATAQQSASWDAHASEGATAQQGAGVTAQQSAAWDAHAAAGATAQQGAGVTAQQSAGWDAHAAAGATAQQGAGVTAQQSAGWDARAAAGATAQNSAGAIAQQSAGWDAHASESANAHQAAGIGAQASKSASTQQSAGWQASADTNVKESSGLGAQASQGAGFQEPAVPRIGLAGAKPDEPAVPRIGLAGAKPDERAIPRIGLAGGGYRAINGQGALERRGFAYDGMIPGLPRDWRGPGYGGQIPGLPLDGRDPRLPGPWSGRGTTFDGIASVAGQSSSMSSFMQSSTVTSTQQSGTVSGVTSESRTAEERYNFEERLRQTEARLAEQSRTMSSGLLNITKAYGDYDYLNTEIKKRDTQMALLLEDQADIYRELSLARQRFSSMDVERSSVTVEQTRSASQFSAIRGELHETTMKLQNLMAEYSKQELLLKQITESRTTVEHERTTLQIETDRLRKELLVVQSQNNELRAASGAVRAELEEARTTITANSVIIKQFESWKALYMGQVQTMKKELFETTEVMTRLEETYQETLRAFRKIQIEKEELQSTLILTKSSQTEVDARISILEQALQDTRTELWRVSQAYTAKIDEFDGISTTKAELERRISELTLSFAHERNVTRSLSERLLQIQGSMSTSLDWIYDMRHELSQDASYTYMDQLRSRGSIGFGLDAPSLPRLPSYGSAIRGEFDVKREFESSETKTSSVSGFAGAATVGVVTGSILGASMNGIRNLNGPASGPNGSIGPIITSPVNEKHPPGDDIKLAPPIFKPALPVAPRAETVAH</sequence>
<feature type="compositionally biased region" description="Low complexity" evidence="1">
    <location>
        <begin position="539"/>
        <end position="551"/>
    </location>
</feature>
<reference evidence="2 3" key="1">
    <citation type="journal article" date="2012" name="Science">
        <title>The Paleozoic origin of enzymatic lignin decomposition reconstructed from 31 fungal genomes.</title>
        <authorList>
            <person name="Floudas D."/>
            <person name="Binder M."/>
            <person name="Riley R."/>
            <person name="Barry K."/>
            <person name="Blanchette R.A."/>
            <person name="Henrissat B."/>
            <person name="Martinez A.T."/>
            <person name="Otillar R."/>
            <person name="Spatafora J.W."/>
            <person name="Yadav J.S."/>
            <person name="Aerts A."/>
            <person name="Benoit I."/>
            <person name="Boyd A."/>
            <person name="Carlson A."/>
            <person name="Copeland A."/>
            <person name="Coutinho P.M."/>
            <person name="de Vries R.P."/>
            <person name="Ferreira P."/>
            <person name="Findley K."/>
            <person name="Foster B."/>
            <person name="Gaskell J."/>
            <person name="Glotzer D."/>
            <person name="Gorecki P."/>
            <person name="Heitman J."/>
            <person name="Hesse C."/>
            <person name="Hori C."/>
            <person name="Igarashi K."/>
            <person name="Jurgens J.A."/>
            <person name="Kallen N."/>
            <person name="Kersten P."/>
            <person name="Kohler A."/>
            <person name="Kuees U."/>
            <person name="Kumar T.K.A."/>
            <person name="Kuo A."/>
            <person name="LaButti K."/>
            <person name="Larrondo L.F."/>
            <person name="Lindquist E."/>
            <person name="Ling A."/>
            <person name="Lombard V."/>
            <person name="Lucas S."/>
            <person name="Lundell T."/>
            <person name="Martin R."/>
            <person name="McLaughlin D.J."/>
            <person name="Morgenstern I."/>
            <person name="Morin E."/>
            <person name="Murat C."/>
            <person name="Nagy L.G."/>
            <person name="Nolan M."/>
            <person name="Ohm R.A."/>
            <person name="Patyshakuliyeva A."/>
            <person name="Rokas A."/>
            <person name="Ruiz-Duenas F.J."/>
            <person name="Sabat G."/>
            <person name="Salamov A."/>
            <person name="Samejima M."/>
            <person name="Schmutz J."/>
            <person name="Slot J.C."/>
            <person name="St John F."/>
            <person name="Stenlid J."/>
            <person name="Sun H."/>
            <person name="Sun S."/>
            <person name="Syed K."/>
            <person name="Tsang A."/>
            <person name="Wiebenga A."/>
            <person name="Young D."/>
            <person name="Pisabarro A."/>
            <person name="Eastwood D.C."/>
            <person name="Martin F."/>
            <person name="Cullen D."/>
            <person name="Grigoriev I.V."/>
            <person name="Hibbett D.S."/>
        </authorList>
    </citation>
    <scope>NUCLEOTIDE SEQUENCE [LARGE SCALE GENOMIC DNA]</scope>
    <source>
        <strain evidence="2 3">DJM-731 SS1</strain>
    </source>
</reference>
<feature type="compositionally biased region" description="Polar residues" evidence="1">
    <location>
        <begin position="412"/>
        <end position="424"/>
    </location>
</feature>
<name>M5FR38_DACPD</name>
<feature type="region of interest" description="Disordered" evidence="1">
    <location>
        <begin position="364"/>
        <end position="399"/>
    </location>
</feature>
<feature type="compositionally biased region" description="Polar residues" evidence="1">
    <location>
        <begin position="119"/>
        <end position="130"/>
    </location>
</feature>
<organism evidence="2 3">
    <name type="scientific">Dacryopinax primogenitus (strain DJM 731)</name>
    <name type="common">Brown rot fungus</name>
    <dbReference type="NCBI Taxonomy" id="1858805"/>
    <lineage>
        <taxon>Eukaryota</taxon>
        <taxon>Fungi</taxon>
        <taxon>Dikarya</taxon>
        <taxon>Basidiomycota</taxon>
        <taxon>Agaricomycotina</taxon>
        <taxon>Dacrymycetes</taxon>
        <taxon>Dacrymycetales</taxon>
        <taxon>Dacrymycetaceae</taxon>
        <taxon>Dacryopinax</taxon>
    </lineage>
</organism>
<feature type="compositionally biased region" description="Low complexity" evidence="1">
    <location>
        <begin position="564"/>
        <end position="576"/>
    </location>
</feature>
<feature type="compositionally biased region" description="Low complexity" evidence="1">
    <location>
        <begin position="703"/>
        <end position="717"/>
    </location>
</feature>
<proteinExistence type="predicted"/>
<feature type="compositionally biased region" description="Low complexity" evidence="1">
    <location>
        <begin position="151"/>
        <end position="256"/>
    </location>
</feature>
<feature type="compositionally biased region" description="Basic and acidic residues" evidence="1">
    <location>
        <begin position="133"/>
        <end position="145"/>
    </location>
</feature>
<dbReference type="HOGENOM" id="CLU_271264_0_0_1"/>
<feature type="region of interest" description="Disordered" evidence="1">
    <location>
        <begin position="523"/>
        <end position="576"/>
    </location>
</feature>
<dbReference type="STRING" id="1858805.M5FR38"/>
<feature type="compositionally biased region" description="Low complexity" evidence="1">
    <location>
        <begin position="336"/>
        <end position="351"/>
    </location>
</feature>